<dbReference type="OrthoDB" id="2338242at2759"/>
<organism evidence="1 2">
    <name type="scientific">Gigaspora rosea</name>
    <dbReference type="NCBI Taxonomy" id="44941"/>
    <lineage>
        <taxon>Eukaryota</taxon>
        <taxon>Fungi</taxon>
        <taxon>Fungi incertae sedis</taxon>
        <taxon>Mucoromycota</taxon>
        <taxon>Glomeromycotina</taxon>
        <taxon>Glomeromycetes</taxon>
        <taxon>Diversisporales</taxon>
        <taxon>Gigasporaceae</taxon>
        <taxon>Gigaspora</taxon>
    </lineage>
</organism>
<dbReference type="AlphaFoldDB" id="A0A397US52"/>
<comment type="caution">
    <text evidence="1">The sequence shown here is derived from an EMBL/GenBank/DDBJ whole genome shotgun (WGS) entry which is preliminary data.</text>
</comment>
<evidence type="ECO:0000313" key="1">
    <source>
        <dbReference type="EMBL" id="RIB12178.1"/>
    </source>
</evidence>
<dbReference type="EMBL" id="QKWP01001052">
    <property type="protein sequence ID" value="RIB12178.1"/>
    <property type="molecule type" value="Genomic_DNA"/>
</dbReference>
<protein>
    <recommendedName>
        <fullName evidence="3">SAM domain-containing protein</fullName>
    </recommendedName>
</protein>
<dbReference type="Gene3D" id="1.10.150.50">
    <property type="entry name" value="Transcription Factor, Ets-1"/>
    <property type="match status" value="1"/>
</dbReference>
<proteinExistence type="predicted"/>
<name>A0A397US52_9GLOM</name>
<evidence type="ECO:0000313" key="2">
    <source>
        <dbReference type="Proteomes" id="UP000266673"/>
    </source>
</evidence>
<reference evidence="1 2" key="1">
    <citation type="submission" date="2018-06" db="EMBL/GenBank/DDBJ databases">
        <title>Comparative genomics reveals the genomic features of Rhizophagus irregularis, R. cerebriforme, R. diaphanum and Gigaspora rosea, and their symbiotic lifestyle signature.</title>
        <authorList>
            <person name="Morin E."/>
            <person name="San Clemente H."/>
            <person name="Chen E.C.H."/>
            <person name="De La Providencia I."/>
            <person name="Hainaut M."/>
            <person name="Kuo A."/>
            <person name="Kohler A."/>
            <person name="Murat C."/>
            <person name="Tang N."/>
            <person name="Roy S."/>
            <person name="Loubradou J."/>
            <person name="Henrissat B."/>
            <person name="Grigoriev I.V."/>
            <person name="Corradi N."/>
            <person name="Roux C."/>
            <person name="Martin F.M."/>
        </authorList>
    </citation>
    <scope>NUCLEOTIDE SEQUENCE [LARGE SCALE GENOMIC DNA]</scope>
    <source>
        <strain evidence="1 2">DAOM 194757</strain>
    </source>
</reference>
<evidence type="ECO:0008006" key="3">
    <source>
        <dbReference type="Google" id="ProtNLM"/>
    </source>
</evidence>
<accession>A0A397US52</accession>
<dbReference type="InterPro" id="IPR013761">
    <property type="entry name" value="SAM/pointed_sf"/>
</dbReference>
<gene>
    <name evidence="1" type="ORF">C2G38_2249664</name>
</gene>
<dbReference type="Proteomes" id="UP000266673">
    <property type="component" value="Unassembled WGS sequence"/>
</dbReference>
<keyword evidence="2" id="KW-1185">Reference proteome</keyword>
<sequence>MSLESNLPSGTLNNEEVLLHTIKQYNTNELIEYLQNKDLKLDDDDFTIIRKEKIAGLDFFDLTREEFRSIGMALGPATRLAKLITEIKELKMPPHELRQQNHNLNQSSNFQEDNYSDIVEKNDSYTAEKNGSKDTETNKFCGPYTALYVNETIFVSEKTPAILYLPENASQLLRYYDFWIRPYIEWNLIEFSEHLRKVHNINEKDLIHNSFKKDVGVLKKLFSKEHPVQLRLLELENQLKNKQKKEKARRRKLARKSRCESLKGKIEIAKGSVILSGYNRINEHYDDFHGASSLLVKRNWIIDDDSLEPNLKKAKKNIFQDSD</sequence>